<dbReference type="Proteomes" id="UP000031668">
    <property type="component" value="Unassembled WGS sequence"/>
</dbReference>
<dbReference type="AlphaFoldDB" id="A0A0C2JJD7"/>
<evidence type="ECO:0000313" key="2">
    <source>
        <dbReference type="Proteomes" id="UP000031668"/>
    </source>
</evidence>
<sequence length="103" mass="12240">MDSQSVEEGLVLLLSYEIHRLIPDDPKWMENELFGVRSLVRLCKKVRRMKANGYEISDAECLKWAKEMQDCVQNRWEDLYPRISSNASSFEVLIKKFEERKIE</sequence>
<reference evidence="1 2" key="1">
    <citation type="journal article" date="2014" name="Genome Biol. Evol.">
        <title>The genome of the myxosporean Thelohanellus kitauei shows adaptations to nutrient acquisition within its fish host.</title>
        <authorList>
            <person name="Yang Y."/>
            <person name="Xiong J."/>
            <person name="Zhou Z."/>
            <person name="Huo F."/>
            <person name="Miao W."/>
            <person name="Ran C."/>
            <person name="Liu Y."/>
            <person name="Zhang J."/>
            <person name="Feng J."/>
            <person name="Wang M."/>
            <person name="Wang M."/>
            <person name="Wang L."/>
            <person name="Yao B."/>
        </authorList>
    </citation>
    <scope>NUCLEOTIDE SEQUENCE [LARGE SCALE GENOMIC DNA]</scope>
    <source>
        <strain evidence="1">Wuqing</strain>
    </source>
</reference>
<comment type="caution">
    <text evidence="1">The sequence shown here is derived from an EMBL/GenBank/DDBJ whole genome shotgun (WGS) entry which is preliminary data.</text>
</comment>
<evidence type="ECO:0000313" key="1">
    <source>
        <dbReference type="EMBL" id="KII69508.1"/>
    </source>
</evidence>
<dbReference type="EMBL" id="JWZT01002401">
    <property type="protein sequence ID" value="KII69508.1"/>
    <property type="molecule type" value="Genomic_DNA"/>
</dbReference>
<accession>A0A0C2JJD7</accession>
<proteinExistence type="predicted"/>
<keyword evidence="2" id="KW-1185">Reference proteome</keyword>
<gene>
    <name evidence="1" type="ORF">RF11_15412</name>
</gene>
<protein>
    <submittedName>
        <fullName evidence="1">Uncharacterized protein</fullName>
    </submittedName>
</protein>
<organism evidence="1 2">
    <name type="scientific">Thelohanellus kitauei</name>
    <name type="common">Myxosporean</name>
    <dbReference type="NCBI Taxonomy" id="669202"/>
    <lineage>
        <taxon>Eukaryota</taxon>
        <taxon>Metazoa</taxon>
        <taxon>Cnidaria</taxon>
        <taxon>Myxozoa</taxon>
        <taxon>Myxosporea</taxon>
        <taxon>Bivalvulida</taxon>
        <taxon>Platysporina</taxon>
        <taxon>Myxobolidae</taxon>
        <taxon>Thelohanellus</taxon>
    </lineage>
</organism>
<name>A0A0C2JJD7_THEKT</name>